<keyword evidence="1" id="KW-1133">Transmembrane helix</keyword>
<evidence type="ECO:0000256" key="1">
    <source>
        <dbReference type="SAM" id="Phobius"/>
    </source>
</evidence>
<dbReference type="RefSeq" id="WP_408902018.1">
    <property type="nucleotide sequence ID" value="NZ_JAAGBB010000060.1"/>
</dbReference>
<keyword evidence="3" id="KW-1185">Reference proteome</keyword>
<dbReference type="Proteomes" id="UP001196870">
    <property type="component" value="Unassembled WGS sequence"/>
</dbReference>
<feature type="non-terminal residue" evidence="2">
    <location>
        <position position="79"/>
    </location>
</feature>
<gene>
    <name evidence="2" type="ORF">GXW71_29495</name>
</gene>
<dbReference type="EMBL" id="JAAGBB010000060">
    <property type="protein sequence ID" value="MBR0668524.1"/>
    <property type="molecule type" value="Genomic_DNA"/>
</dbReference>
<evidence type="ECO:0000313" key="3">
    <source>
        <dbReference type="Proteomes" id="UP001196870"/>
    </source>
</evidence>
<dbReference type="SUPFAM" id="SSF103473">
    <property type="entry name" value="MFS general substrate transporter"/>
    <property type="match status" value="1"/>
</dbReference>
<accession>A0ABS5F7I8</accession>
<evidence type="ECO:0000313" key="2">
    <source>
        <dbReference type="EMBL" id="MBR0668524.1"/>
    </source>
</evidence>
<proteinExistence type="predicted"/>
<feature type="transmembrane region" description="Helical" evidence="1">
    <location>
        <begin position="41"/>
        <end position="64"/>
    </location>
</feature>
<keyword evidence="1" id="KW-0812">Transmembrane</keyword>
<reference evidence="3" key="1">
    <citation type="journal article" date="2021" name="Syst. Appl. Microbiol.">
        <title>Roseomonas hellenica sp. nov., isolated from roots of wild-growing Alkanna tinctoria.</title>
        <authorList>
            <person name="Rat A."/>
            <person name="Naranjo H.D."/>
            <person name="Lebbe L."/>
            <person name="Cnockaert M."/>
            <person name="Krigas N."/>
            <person name="Grigoriadou K."/>
            <person name="Maloupa E."/>
            <person name="Willems A."/>
        </authorList>
    </citation>
    <scope>NUCLEOTIDE SEQUENCE [LARGE SCALE GENOMIC DNA]</scope>
    <source>
        <strain evidence="3">LMG 31523</strain>
    </source>
</reference>
<dbReference type="InterPro" id="IPR036259">
    <property type="entry name" value="MFS_trans_sf"/>
</dbReference>
<dbReference type="Gene3D" id="1.20.1250.20">
    <property type="entry name" value="MFS general substrate transporter like domains"/>
    <property type="match status" value="1"/>
</dbReference>
<name>A0ABS5F7I8_9PROT</name>
<keyword evidence="1" id="KW-0472">Membrane</keyword>
<organism evidence="2 3">
    <name type="scientific">Plastoroseomonas hellenica</name>
    <dbReference type="NCBI Taxonomy" id="2687306"/>
    <lineage>
        <taxon>Bacteria</taxon>
        <taxon>Pseudomonadati</taxon>
        <taxon>Pseudomonadota</taxon>
        <taxon>Alphaproteobacteria</taxon>
        <taxon>Acetobacterales</taxon>
        <taxon>Acetobacteraceae</taxon>
        <taxon>Plastoroseomonas</taxon>
    </lineage>
</organism>
<protein>
    <submittedName>
        <fullName evidence="2">MFS transporter</fullName>
    </submittedName>
</protein>
<comment type="caution">
    <text evidence="2">The sequence shown here is derived from an EMBL/GenBank/DDBJ whole genome shotgun (WGS) entry which is preliminary data.</text>
</comment>
<sequence length="79" mass="7783">MRPTLPPALLASTAGLHAADQLTLAALPLIATLTLGAGPGMVGALVAAQGAAWLLVSLPAGVLVDRKPRARVLRGAALG</sequence>